<organism evidence="1 2">
    <name type="scientific">Leifsonia kafniensis</name>
    <dbReference type="NCBI Taxonomy" id="475957"/>
    <lineage>
        <taxon>Bacteria</taxon>
        <taxon>Bacillati</taxon>
        <taxon>Actinomycetota</taxon>
        <taxon>Actinomycetes</taxon>
        <taxon>Micrococcales</taxon>
        <taxon>Microbacteriaceae</taxon>
        <taxon>Leifsonia</taxon>
    </lineage>
</organism>
<dbReference type="Proteomes" id="UP001501803">
    <property type="component" value="Unassembled WGS sequence"/>
</dbReference>
<sequence>MTDTDERVTLLDAGRRCTPGQLHKRHLAAPTLDGNKRPERGLQLVARGGGGAPCSALFLTSEILTTRCENGPIHDSWEEISEVENTIAASLRSSTLVRLTAPRRKRIASQEIT</sequence>
<protein>
    <submittedName>
        <fullName evidence="1">Uncharacterized protein</fullName>
    </submittedName>
</protein>
<proteinExistence type="predicted"/>
<keyword evidence="2" id="KW-1185">Reference proteome</keyword>
<gene>
    <name evidence="1" type="ORF">GCM10022381_39880</name>
</gene>
<dbReference type="EMBL" id="BAABCN010000017">
    <property type="protein sequence ID" value="GAA3894255.1"/>
    <property type="molecule type" value="Genomic_DNA"/>
</dbReference>
<accession>A0ABP7L846</accession>
<evidence type="ECO:0000313" key="1">
    <source>
        <dbReference type="EMBL" id="GAA3894255.1"/>
    </source>
</evidence>
<reference evidence="2" key="1">
    <citation type="journal article" date="2019" name="Int. J. Syst. Evol. Microbiol.">
        <title>The Global Catalogue of Microorganisms (GCM) 10K type strain sequencing project: providing services to taxonomists for standard genome sequencing and annotation.</title>
        <authorList>
            <consortium name="The Broad Institute Genomics Platform"/>
            <consortium name="The Broad Institute Genome Sequencing Center for Infectious Disease"/>
            <person name="Wu L."/>
            <person name="Ma J."/>
        </authorList>
    </citation>
    <scope>NUCLEOTIDE SEQUENCE [LARGE SCALE GENOMIC DNA]</scope>
    <source>
        <strain evidence="2">JCM 17021</strain>
    </source>
</reference>
<comment type="caution">
    <text evidence="1">The sequence shown here is derived from an EMBL/GenBank/DDBJ whole genome shotgun (WGS) entry which is preliminary data.</text>
</comment>
<name>A0ABP7L846_9MICO</name>
<evidence type="ECO:0000313" key="2">
    <source>
        <dbReference type="Proteomes" id="UP001501803"/>
    </source>
</evidence>